<sequence>MCEFYFYICLPLSASELPGPRGPPGRKSLKGDPVGQ</sequence>
<dbReference type="AlphaFoldDB" id="A0A8J2Q0X3"/>
<organism evidence="2 3">
    <name type="scientific">Cercopithifilaria johnstoni</name>
    <dbReference type="NCBI Taxonomy" id="2874296"/>
    <lineage>
        <taxon>Eukaryota</taxon>
        <taxon>Metazoa</taxon>
        <taxon>Ecdysozoa</taxon>
        <taxon>Nematoda</taxon>
        <taxon>Chromadorea</taxon>
        <taxon>Rhabditida</taxon>
        <taxon>Spirurina</taxon>
        <taxon>Spiruromorpha</taxon>
        <taxon>Filarioidea</taxon>
        <taxon>Onchocercidae</taxon>
        <taxon>Cercopithifilaria</taxon>
    </lineage>
</organism>
<keyword evidence="3" id="KW-1185">Reference proteome</keyword>
<gene>
    <name evidence="2" type="ORF">CJOHNSTONI_LOCUS1624</name>
</gene>
<proteinExistence type="predicted"/>
<reference evidence="2" key="1">
    <citation type="submission" date="2021-09" db="EMBL/GenBank/DDBJ databases">
        <authorList>
            <consortium name="Pathogen Informatics"/>
        </authorList>
    </citation>
    <scope>NUCLEOTIDE SEQUENCE</scope>
</reference>
<evidence type="ECO:0000313" key="2">
    <source>
        <dbReference type="EMBL" id="CAG9531204.1"/>
    </source>
</evidence>
<protein>
    <submittedName>
        <fullName evidence="2">Uncharacterized protein</fullName>
    </submittedName>
</protein>
<evidence type="ECO:0000256" key="1">
    <source>
        <dbReference type="SAM" id="MobiDB-lite"/>
    </source>
</evidence>
<evidence type="ECO:0000313" key="3">
    <source>
        <dbReference type="Proteomes" id="UP000746747"/>
    </source>
</evidence>
<feature type="non-terminal residue" evidence="2">
    <location>
        <position position="36"/>
    </location>
</feature>
<accession>A0A8J2Q0X3</accession>
<dbReference type="EMBL" id="CAKAEH010000510">
    <property type="protein sequence ID" value="CAG9531204.1"/>
    <property type="molecule type" value="Genomic_DNA"/>
</dbReference>
<name>A0A8J2Q0X3_9BILA</name>
<comment type="caution">
    <text evidence="2">The sequence shown here is derived from an EMBL/GenBank/DDBJ whole genome shotgun (WGS) entry which is preliminary data.</text>
</comment>
<feature type="region of interest" description="Disordered" evidence="1">
    <location>
        <begin position="16"/>
        <end position="36"/>
    </location>
</feature>
<dbReference type="Proteomes" id="UP000746747">
    <property type="component" value="Unassembled WGS sequence"/>
</dbReference>